<sequence length="171" mass="19978">MKNINLIFLTIILVGCAQKEEKTERIQTSNLQEQLQITVEDSLAIKNIINIQSKSGNFEEREKIWAEDGRWLQAFGRVFYGKDTITSFEKYLHANAGFATSFVSVRRDPEIKFLRPDVVVVHQYHEREGQVINEVVTPTRRINTTYIITKENGTWQLRDKVTMDERERTTN</sequence>
<dbReference type="EMBL" id="VHIQ01000001">
    <property type="protein sequence ID" value="TPV35354.1"/>
    <property type="molecule type" value="Genomic_DNA"/>
</dbReference>
<evidence type="ECO:0000313" key="2">
    <source>
        <dbReference type="EMBL" id="TPV35354.1"/>
    </source>
</evidence>
<dbReference type="AlphaFoldDB" id="A0A506PNU5"/>
<keyword evidence="3" id="KW-1185">Reference proteome</keyword>
<gene>
    <name evidence="2" type="ORF">FJ651_00070</name>
</gene>
<organism evidence="2 3">
    <name type="scientific">Paucihalobacter ruber</name>
    <dbReference type="NCBI Taxonomy" id="2567861"/>
    <lineage>
        <taxon>Bacteria</taxon>
        <taxon>Pseudomonadati</taxon>
        <taxon>Bacteroidota</taxon>
        <taxon>Flavobacteriia</taxon>
        <taxon>Flavobacteriales</taxon>
        <taxon>Flavobacteriaceae</taxon>
        <taxon>Paucihalobacter</taxon>
    </lineage>
</organism>
<dbReference type="PROSITE" id="PS51257">
    <property type="entry name" value="PROKAR_LIPOPROTEIN"/>
    <property type="match status" value="1"/>
</dbReference>
<dbReference type="Pfam" id="PF14534">
    <property type="entry name" value="DUF4440"/>
    <property type="match status" value="1"/>
</dbReference>
<dbReference type="Proteomes" id="UP000317332">
    <property type="component" value="Unassembled WGS sequence"/>
</dbReference>
<reference evidence="2 3" key="1">
    <citation type="submission" date="2019-06" db="EMBL/GenBank/DDBJ databases">
        <title>Flavobacteriaceae Paucihalobacterium erythroidium CWB-1, complete genome.</title>
        <authorList>
            <person name="Wu S."/>
        </authorList>
    </citation>
    <scope>NUCLEOTIDE SEQUENCE [LARGE SCALE GENOMIC DNA]</scope>
    <source>
        <strain evidence="2 3">CWB-1</strain>
    </source>
</reference>
<dbReference type="InterPro" id="IPR027843">
    <property type="entry name" value="DUF4440"/>
</dbReference>
<proteinExistence type="predicted"/>
<protein>
    <submittedName>
        <fullName evidence="2">Nuclear transport factor 2 family protein</fullName>
    </submittedName>
</protein>
<dbReference type="RefSeq" id="WP_140988363.1">
    <property type="nucleotide sequence ID" value="NZ_VHIQ01000001.1"/>
</dbReference>
<accession>A0A506PNU5</accession>
<evidence type="ECO:0000259" key="1">
    <source>
        <dbReference type="Pfam" id="PF14534"/>
    </source>
</evidence>
<dbReference type="SUPFAM" id="SSF54427">
    <property type="entry name" value="NTF2-like"/>
    <property type="match status" value="1"/>
</dbReference>
<dbReference type="Gene3D" id="3.10.450.50">
    <property type="match status" value="1"/>
</dbReference>
<feature type="domain" description="DUF4440" evidence="1">
    <location>
        <begin position="54"/>
        <end position="157"/>
    </location>
</feature>
<dbReference type="InterPro" id="IPR032710">
    <property type="entry name" value="NTF2-like_dom_sf"/>
</dbReference>
<comment type="caution">
    <text evidence="2">The sequence shown here is derived from an EMBL/GenBank/DDBJ whole genome shotgun (WGS) entry which is preliminary data.</text>
</comment>
<dbReference type="OrthoDB" id="1436374at2"/>
<evidence type="ECO:0000313" key="3">
    <source>
        <dbReference type="Proteomes" id="UP000317332"/>
    </source>
</evidence>
<name>A0A506PNU5_9FLAO</name>